<dbReference type="GO" id="GO:0043856">
    <property type="term" value="F:anti-sigma factor antagonist activity"/>
    <property type="evidence" value="ECO:0007669"/>
    <property type="project" value="InterPro"/>
</dbReference>
<evidence type="ECO:0000313" key="5">
    <source>
        <dbReference type="Proteomes" id="UP000307087"/>
    </source>
</evidence>
<dbReference type="InterPro" id="IPR036513">
    <property type="entry name" value="STAS_dom_sf"/>
</dbReference>
<feature type="domain" description="STAS" evidence="3">
    <location>
        <begin position="11"/>
        <end position="110"/>
    </location>
</feature>
<comment type="caution">
    <text evidence="4">The sequence shown here is derived from an EMBL/GenBank/DDBJ whole genome shotgun (WGS) entry which is preliminary data.</text>
</comment>
<evidence type="ECO:0000259" key="3">
    <source>
        <dbReference type="PROSITE" id="PS50801"/>
    </source>
</evidence>
<dbReference type="Pfam" id="PF01740">
    <property type="entry name" value="STAS"/>
    <property type="match status" value="1"/>
</dbReference>
<organism evidence="4 5">
    <name type="scientific">Nocardioides caeni</name>
    <dbReference type="NCBI Taxonomy" id="574700"/>
    <lineage>
        <taxon>Bacteria</taxon>
        <taxon>Bacillati</taxon>
        <taxon>Actinomycetota</taxon>
        <taxon>Actinomycetes</taxon>
        <taxon>Propionibacteriales</taxon>
        <taxon>Nocardioidaceae</taxon>
        <taxon>Nocardioides</taxon>
    </lineage>
</organism>
<dbReference type="Proteomes" id="UP000307087">
    <property type="component" value="Unassembled WGS sequence"/>
</dbReference>
<gene>
    <name evidence="4" type="ORF">E9934_18555</name>
</gene>
<dbReference type="NCBIfam" id="TIGR00377">
    <property type="entry name" value="ant_ant_sig"/>
    <property type="match status" value="1"/>
</dbReference>
<evidence type="ECO:0000313" key="4">
    <source>
        <dbReference type="EMBL" id="THV08879.1"/>
    </source>
</evidence>
<name>A0A4S8N1D0_9ACTN</name>
<dbReference type="EMBL" id="STGW01000022">
    <property type="protein sequence ID" value="THV08879.1"/>
    <property type="molecule type" value="Genomic_DNA"/>
</dbReference>
<dbReference type="CDD" id="cd07043">
    <property type="entry name" value="STAS_anti-anti-sigma_factors"/>
    <property type="match status" value="1"/>
</dbReference>
<evidence type="ECO:0000256" key="2">
    <source>
        <dbReference type="RuleBase" id="RU003749"/>
    </source>
</evidence>
<dbReference type="InterPro" id="IPR003658">
    <property type="entry name" value="Anti-sigma_ant"/>
</dbReference>
<keyword evidence="5" id="KW-1185">Reference proteome</keyword>
<dbReference type="PANTHER" id="PTHR33495">
    <property type="entry name" value="ANTI-SIGMA FACTOR ANTAGONIST TM_1081-RELATED-RELATED"/>
    <property type="match status" value="1"/>
</dbReference>
<dbReference type="OrthoDB" id="4870156at2"/>
<accession>A0A4S8N1D0</accession>
<reference evidence="4 5" key="1">
    <citation type="journal article" date="2009" name="Int. J. Syst. Evol. Microbiol.">
        <title>Nocardioides caeni sp. nov., isolated from wastewater.</title>
        <authorList>
            <person name="Yoon J.H."/>
            <person name="Kang S.J."/>
            <person name="Park S."/>
            <person name="Kim W."/>
            <person name="Oh T.K."/>
        </authorList>
    </citation>
    <scope>NUCLEOTIDE SEQUENCE [LARGE SCALE GENOMIC DNA]</scope>
    <source>
        <strain evidence="4 5">DSM 23134</strain>
    </source>
</reference>
<dbReference type="AlphaFoldDB" id="A0A4S8N1D0"/>
<dbReference type="PANTHER" id="PTHR33495:SF2">
    <property type="entry name" value="ANTI-SIGMA FACTOR ANTAGONIST TM_1081-RELATED"/>
    <property type="match status" value="1"/>
</dbReference>
<sequence length="110" mass="11670">MTLFADASSSLSFAVRDDGDAVVLAVRGEFDAAAVAFVRDAVEDCLERGAREVVLDLAGVTFIDSAGARTLLECWYDALARRISLRVGPHSAVVGRVLAAKGLDRVLFGE</sequence>
<dbReference type="InterPro" id="IPR002645">
    <property type="entry name" value="STAS_dom"/>
</dbReference>
<dbReference type="SUPFAM" id="SSF52091">
    <property type="entry name" value="SpoIIaa-like"/>
    <property type="match status" value="1"/>
</dbReference>
<dbReference type="Gene3D" id="3.30.750.24">
    <property type="entry name" value="STAS domain"/>
    <property type="match status" value="1"/>
</dbReference>
<proteinExistence type="inferred from homology"/>
<comment type="similarity">
    <text evidence="1 2">Belongs to the anti-sigma-factor antagonist family.</text>
</comment>
<dbReference type="PROSITE" id="PS50801">
    <property type="entry name" value="STAS"/>
    <property type="match status" value="1"/>
</dbReference>
<evidence type="ECO:0000256" key="1">
    <source>
        <dbReference type="ARBA" id="ARBA00009013"/>
    </source>
</evidence>
<dbReference type="RefSeq" id="WP_136564392.1">
    <property type="nucleotide sequence ID" value="NZ_BAABLS010000005.1"/>
</dbReference>
<protein>
    <recommendedName>
        <fullName evidence="2">Anti-sigma factor antagonist</fullName>
    </recommendedName>
</protein>